<dbReference type="Gene3D" id="6.10.250.2500">
    <property type="match status" value="1"/>
</dbReference>
<keyword evidence="13" id="KW-0406">Ion transport</keyword>
<comment type="catalytic activity">
    <reaction evidence="18">
        <text>Ca(2+)(in) = Ca(2+)(out)</text>
        <dbReference type="Rhea" id="RHEA:29671"/>
        <dbReference type="ChEBI" id="CHEBI:29108"/>
    </reaction>
</comment>
<evidence type="ECO:0000313" key="29">
    <source>
        <dbReference type="Proteomes" id="UP001108240"/>
    </source>
</evidence>
<feature type="transmembrane region" description="Helical" evidence="26">
    <location>
        <begin position="120"/>
        <end position="143"/>
    </location>
</feature>
<dbReference type="InterPro" id="IPR005821">
    <property type="entry name" value="Ion_trans_dom"/>
</dbReference>
<dbReference type="FunFam" id="1.20.120.350:FF:000011">
    <property type="entry name" value="Voltage-dependent N-type calcium channel subunit alpha"/>
    <property type="match status" value="1"/>
</dbReference>
<keyword evidence="11 23" id="KW-0851">Voltage-gated channel</keyword>
<keyword evidence="12 26" id="KW-1133">Transmembrane helix</keyword>
<comment type="similarity">
    <text evidence="19">Belongs to the calcium channel alpha-1 subunit (TC 1.A.1.11) family. CACNA1A subfamily.</text>
</comment>
<name>A0A9J7Y229_CYPCA</name>
<keyword evidence="7 26" id="KW-0812">Transmembrane</keyword>
<feature type="transmembrane region" description="Helical" evidence="26">
    <location>
        <begin position="1345"/>
        <end position="1366"/>
    </location>
</feature>
<feature type="coiled-coil region" evidence="24">
    <location>
        <begin position="596"/>
        <end position="623"/>
    </location>
</feature>
<feature type="region of interest" description="Disordered" evidence="25">
    <location>
        <begin position="966"/>
        <end position="993"/>
    </location>
</feature>
<feature type="region of interest" description="Disordered" evidence="25">
    <location>
        <begin position="304"/>
        <end position="333"/>
    </location>
</feature>
<keyword evidence="17" id="KW-0407">Ion channel</keyword>
<feature type="compositionally biased region" description="Basic residues" evidence="25">
    <location>
        <begin position="1976"/>
        <end position="1991"/>
    </location>
</feature>
<evidence type="ECO:0000256" key="25">
    <source>
        <dbReference type="SAM" id="MobiDB-lite"/>
    </source>
</evidence>
<evidence type="ECO:0000256" key="21">
    <source>
        <dbReference type="ARBA" id="ARBA00041622"/>
    </source>
</evidence>
<feature type="compositionally biased region" description="Low complexity" evidence="25">
    <location>
        <begin position="1947"/>
        <end position="1964"/>
    </location>
</feature>
<evidence type="ECO:0000256" key="23">
    <source>
        <dbReference type="RuleBase" id="RU003808"/>
    </source>
</evidence>
<dbReference type="InterPro" id="IPR002077">
    <property type="entry name" value="VDCCAlpha1"/>
</dbReference>
<evidence type="ECO:0000256" key="22">
    <source>
        <dbReference type="PIRSR" id="PIRSR602077-1"/>
    </source>
</evidence>
<dbReference type="Pfam" id="PF16905">
    <property type="entry name" value="GPHH"/>
    <property type="match status" value="1"/>
</dbReference>
<evidence type="ECO:0000256" key="14">
    <source>
        <dbReference type="ARBA" id="ARBA00023136"/>
    </source>
</evidence>
<evidence type="ECO:0000256" key="11">
    <source>
        <dbReference type="ARBA" id="ARBA00022882"/>
    </source>
</evidence>
<dbReference type="PANTHER" id="PTHR45628">
    <property type="entry name" value="VOLTAGE-DEPENDENT CALCIUM CHANNEL TYPE A SUBUNIT ALPHA-1"/>
    <property type="match status" value="1"/>
</dbReference>
<evidence type="ECO:0000256" key="20">
    <source>
        <dbReference type="ARBA" id="ARBA00039688"/>
    </source>
</evidence>
<evidence type="ECO:0000256" key="17">
    <source>
        <dbReference type="ARBA" id="ARBA00023303"/>
    </source>
</evidence>
<feature type="transmembrane region" description="Helical" evidence="26">
    <location>
        <begin position="1091"/>
        <end position="1109"/>
    </location>
</feature>
<feature type="transmembrane region" description="Helical" evidence="26">
    <location>
        <begin position="575"/>
        <end position="600"/>
    </location>
</feature>
<dbReference type="InterPro" id="IPR014873">
    <property type="entry name" value="VDCC_a1su_IQ"/>
</dbReference>
<reference evidence="28" key="1">
    <citation type="submission" date="2025-08" db="UniProtKB">
        <authorList>
            <consortium name="Ensembl"/>
        </authorList>
    </citation>
    <scope>IDENTIFICATION</scope>
</reference>
<evidence type="ECO:0000256" key="24">
    <source>
        <dbReference type="SAM" id="Coils"/>
    </source>
</evidence>
<feature type="compositionally biased region" description="Basic and acidic residues" evidence="25">
    <location>
        <begin position="1853"/>
        <end position="1862"/>
    </location>
</feature>
<feature type="transmembrane region" description="Helical" evidence="26">
    <location>
        <begin position="500"/>
        <end position="522"/>
    </location>
</feature>
<keyword evidence="9" id="KW-0677">Repeat</keyword>
<dbReference type="GO" id="GO:0008331">
    <property type="term" value="F:high voltage-gated calcium channel activity"/>
    <property type="evidence" value="ECO:0007669"/>
    <property type="project" value="TreeGrafter"/>
</dbReference>
<feature type="compositionally biased region" description="Basic and acidic residues" evidence="25">
    <location>
        <begin position="1910"/>
        <end position="1941"/>
    </location>
</feature>
<keyword evidence="14 26" id="KW-0472">Membrane</keyword>
<evidence type="ECO:0000256" key="4">
    <source>
        <dbReference type="ARBA" id="ARBA00022553"/>
    </source>
</evidence>
<feature type="compositionally biased region" description="Low complexity" evidence="25">
    <location>
        <begin position="2029"/>
        <end position="2048"/>
    </location>
</feature>
<dbReference type="InterPro" id="IPR031649">
    <property type="entry name" value="GPHH_dom"/>
</dbReference>
<feature type="compositionally biased region" description="Basic and acidic residues" evidence="25">
    <location>
        <begin position="1822"/>
        <end position="1832"/>
    </location>
</feature>
<feature type="transmembrane region" description="Helical" evidence="26">
    <location>
        <begin position="1468"/>
        <end position="1486"/>
    </location>
</feature>
<dbReference type="InterPro" id="IPR027359">
    <property type="entry name" value="Volt_channel_dom_sf"/>
</dbReference>
<feature type="compositionally biased region" description="Basic residues" evidence="25">
    <location>
        <begin position="2212"/>
        <end position="2232"/>
    </location>
</feature>
<keyword evidence="16" id="KW-0325">Glycoprotein</keyword>
<keyword evidence="4" id="KW-0597">Phosphoprotein</keyword>
<evidence type="ECO:0000256" key="13">
    <source>
        <dbReference type="ARBA" id="ARBA00023065"/>
    </source>
</evidence>
<feature type="region of interest" description="Disordered" evidence="25">
    <location>
        <begin position="1814"/>
        <end position="1896"/>
    </location>
</feature>
<keyword evidence="6 23" id="KW-0107">Calcium channel</keyword>
<evidence type="ECO:0000256" key="12">
    <source>
        <dbReference type="ARBA" id="ARBA00022989"/>
    </source>
</evidence>
<dbReference type="FunFam" id="1.20.120.350:FF:000013">
    <property type="entry name" value="Voltage-dependent N-type calcium channel subunit alpha"/>
    <property type="match status" value="1"/>
</dbReference>
<dbReference type="Pfam" id="PF00520">
    <property type="entry name" value="Ion_trans"/>
    <property type="match status" value="4"/>
</dbReference>
<evidence type="ECO:0000256" key="2">
    <source>
        <dbReference type="ARBA" id="ARBA00022448"/>
    </source>
</evidence>
<evidence type="ECO:0000256" key="16">
    <source>
        <dbReference type="ARBA" id="ARBA00023180"/>
    </source>
</evidence>
<dbReference type="Gene3D" id="6.10.250.2180">
    <property type="match status" value="1"/>
</dbReference>
<dbReference type="InterPro" id="IPR050599">
    <property type="entry name" value="VDCC_alpha-1_subunit"/>
</dbReference>
<dbReference type="GO" id="GO:0005891">
    <property type="term" value="C:voltage-gated calcium channel complex"/>
    <property type="evidence" value="ECO:0007669"/>
    <property type="project" value="InterPro"/>
</dbReference>
<dbReference type="Gene3D" id="1.10.287.70">
    <property type="match status" value="4"/>
</dbReference>
<sequence>MILTTIIANCIVLALEQHLPDGDKTPLSERLEETEPYFIAIFCFESGIKILALGFAFHKGSYLRNGWNVMDFVVVLTGILSSVGSELDLRTLRAVRVLRPLKLVSGIPSLQVVLKSIMKAMIPLLQIGVLLFVAILMFAIIGLEFYMGKFHRTCFDNVTGEMFDEQPCGEEYPARECEKGSVCAEYWLGPNYGITQFDNVLFAVLTVFQCITMEGWTDMLYYSNDALGSAWNWMYYVPLIIIGSFFMLNLVLGVLSGEFAKERERVENRSEFLKLKRQQQIERELNGYLEWICKAEEVILAEDDDGTGSRRRPTIKKNKADLLNPEEGEDHMGDAVGSPFARGSIKSGKGDGTGFSKKERRLRFFIRKIVKTQAFYWTVLSLVGLNTLCVAVVHYDQPELLSDFLYYAEFIFLGLFMSEMLIKMYGLGTRPYFHSSFNCFDCAVIVGSIFEVLWAMVKPGTSFGISVLRALRLLRIFKVTKYWASLRNLVVSLLNSMKSIISLLFLLFLFIVVFALLGMQLFGGQFNFELGTPPTNFDTFPAAIMTVFQILTGEDWNVVMYDGIKSQGGVDKGMVFSIFFIVLTLFGNYTLLNVFLAIAVDNLANAQELTKDEQEEEEATTQKIALQKAKEVAEVSPLSAANLSIAAKEQQRNSKVSKSVWEQRTSEIRRQNLMTSREALYNELDAEDHWKVNFHNRPDMKTHLDRPLVVNPQENRNNNTNKPRPGEPNTQELNQQQGEEYLQQQSRYHHHHSHHHHHHHHHHSSRQSLHHPELGEAGCDCAQRGGEDVEGAGEHRRPRHHQHRRKDEDGGRRHREHHSRGETGGEGEEGQEKRQRRHRHGNHGDGDGRRDRERSRQHRARKEGSLSTARPIQPGLPHTESQYSEDLDNLRNSSKMAIHDPDPDFYDPYCDPEQANNLLNLRGPDFHDSSLILTDCTKTPSKLDHTAIDMPPIYPSFNAKLQVNKNANTEPAKEGEKKEEEEDNGGDEDGPKPIPPFSSCFILSTTNPFRRCCHYILTLRYFEMCILSVIAMSSIALAAEDPVWPESPRNNVLRYFDYVFTGVFTFEMLIKMVVLGLVLHEGSYFRDLWNFLDFVVVSGALVAFAFTGSSKGKDISVIKSLRVLRVLRPLKTIKRLPKLKAVFDCVVNSLKNVLNILIVYMLFMFIFAVVAVQLFKGRFFYCTDESKEFARDCRGEYLVYERDNEVKSQKREWKKYDFHYDNVLWALLTLFTVSTGEGWPQVLKHSVDSTYEDQGPSPGYRMEMSIFYVVYFVVFPFFFVNIFVALIIITFQEQGDKMMEDYSLEKNERACIDFAINAKPLTRHMPQNKQSFQYRMWQFVVSPPFEYSIMALIALNTIVLMMKYHGAPLTYDAVLKNLNIVFTTLFFMECVLKIIAFGPRNYIRDAWNIFDFVSVIGSITDILVTELWDNFINLSFLRLFRAARLIKLLRQGETIRILLWTFVQSFKALPYVCLLIAILFFIYAIIGMQLFGNLRLDAEEGSAINEHNNFRTFIMALMLLFRSATGEAWHEIMLACLGGMECDESSGNEGSECGSNFAYAYFVSFIFLCSFLMLNLFVAVIMDNFEYLTRDSSILGPHHLDEYVRIWAEYDPAACGRIHYKDMYSLLRVIDPPLGLGKKCPHRVACKRLLRMDLPVADDNTVHFNSTLMALIRTALDIKIAKGGADKHQMDAELRKEMMAIWPNLSQKNLDLLVTPHKSTDLTVGKIYAAMMIMEYYRQSKAKKLQALREEQNRTPLMFQRMEPSPNQEGGQGVNGFPELPQEPVNSLPPEGGMNESQSWVTSRAQEMFQKSVPENWNPDRPYPDDHHDSHHNPQTVEMREIGPVGDGYSDTEPYHPMEGHGRTISMPRLSADNQTITDTSPMRRSTSSLVHGRSGRGVRLDDYSLERVVSEEGHRHGPRRRERDRDRERDRSHRTSERSLARYTDADTGLGTDLSTTTQSGDLPPKERERERGRAKDRRHHHHHHHHHHHSSVDKEQYGHERDYHRHPHDKTDRHWSRSPSEGRGHRQGSSSVSGSPVPSTSGTSTPRRGRRQLPQTPSTPRPHVTYSPAVRKPPYGSPVQGRLRSPSPRHFSPPGQEPPYHHPPSRHASPHHGSPRHASPRSPRHASPRSPHHGRWGPLPDSLEGDGPFYDRDYEYERHHEPPAYEQSLSQGNPHPHSHPHPRSPRTARQGPPLHPRRMPNGYRSSSPSPHRRGPHPGPHRPPHGRGPRKGLHEQYSETDEDDWC</sequence>
<feature type="binding site" evidence="22">
    <location>
        <position position="554"/>
    </location>
    <ligand>
        <name>Ca(2+)</name>
        <dbReference type="ChEBI" id="CHEBI:29108"/>
    </ligand>
</feature>
<feature type="binding site" evidence="22">
    <location>
        <position position="1237"/>
    </location>
    <ligand>
        <name>Ca(2+)</name>
        <dbReference type="ChEBI" id="CHEBI:29108"/>
    </ligand>
</feature>
<dbReference type="FunFam" id="1.20.120.350:FF:000015">
    <property type="entry name" value="Voltage-dependent N-type calcium channel subunit alpha"/>
    <property type="match status" value="1"/>
</dbReference>
<feature type="compositionally biased region" description="Polar residues" evidence="25">
    <location>
        <begin position="1872"/>
        <end position="1890"/>
    </location>
</feature>
<reference evidence="28" key="2">
    <citation type="submission" date="2025-09" db="UniProtKB">
        <authorList>
            <consortium name="Ensembl"/>
        </authorList>
    </citation>
    <scope>IDENTIFICATION</scope>
</reference>
<dbReference type="PANTHER" id="PTHR45628:SF3">
    <property type="entry name" value="VOLTAGE-DEPENDENT P_Q-TYPE CALCIUM CHANNEL SUBUNIT ALPHA-1A"/>
    <property type="match status" value="1"/>
</dbReference>
<evidence type="ECO:0000256" key="3">
    <source>
        <dbReference type="ARBA" id="ARBA00022475"/>
    </source>
</evidence>
<keyword evidence="5 23" id="KW-0109">Calcium transport</keyword>
<dbReference type="GO" id="GO:0045202">
    <property type="term" value="C:synapse"/>
    <property type="evidence" value="ECO:0007669"/>
    <property type="project" value="GOC"/>
</dbReference>
<evidence type="ECO:0000256" key="9">
    <source>
        <dbReference type="ARBA" id="ARBA00022737"/>
    </source>
</evidence>
<feature type="transmembrane region" description="Helical" evidence="26">
    <location>
        <begin position="200"/>
        <end position="221"/>
    </location>
</feature>
<evidence type="ECO:0000256" key="8">
    <source>
        <dbReference type="ARBA" id="ARBA00022723"/>
    </source>
</evidence>
<feature type="transmembrane region" description="Helical" evidence="26">
    <location>
        <begin position="1378"/>
        <end position="1397"/>
    </location>
</feature>
<feature type="compositionally biased region" description="Basic and acidic residues" evidence="25">
    <location>
        <begin position="1992"/>
        <end position="2026"/>
    </location>
</feature>
<feature type="transmembrane region" description="Helical" evidence="26">
    <location>
        <begin position="1409"/>
        <end position="1428"/>
    </location>
</feature>
<dbReference type="GO" id="GO:0043025">
    <property type="term" value="C:neuronal cell body"/>
    <property type="evidence" value="ECO:0007669"/>
    <property type="project" value="TreeGrafter"/>
</dbReference>
<keyword evidence="10 22" id="KW-0106">Calcium</keyword>
<organism evidence="28 29">
    <name type="scientific">Cyprinus carpio carpio</name>
    <dbReference type="NCBI Taxonomy" id="630221"/>
    <lineage>
        <taxon>Eukaryota</taxon>
        <taxon>Metazoa</taxon>
        <taxon>Chordata</taxon>
        <taxon>Craniata</taxon>
        <taxon>Vertebrata</taxon>
        <taxon>Euteleostomi</taxon>
        <taxon>Actinopterygii</taxon>
        <taxon>Neopterygii</taxon>
        <taxon>Teleostei</taxon>
        <taxon>Ostariophysi</taxon>
        <taxon>Cypriniformes</taxon>
        <taxon>Cyprinidae</taxon>
        <taxon>Cyprininae</taxon>
        <taxon>Cyprinus</taxon>
    </lineage>
</organism>
<dbReference type="FunFam" id="1.10.238.10:FF:000063">
    <property type="entry name" value="Voltage-dependent N-type calcium channel subunit alpha"/>
    <property type="match status" value="1"/>
</dbReference>
<proteinExistence type="inferred from homology"/>
<keyword evidence="15" id="KW-1015">Disulfide bond</keyword>
<keyword evidence="3" id="KW-1003">Cell membrane</keyword>
<dbReference type="SUPFAM" id="SSF81324">
    <property type="entry name" value="Voltage-gated potassium channels"/>
    <property type="match status" value="4"/>
</dbReference>
<feature type="region of interest" description="Disordered" evidence="25">
    <location>
        <begin position="1763"/>
        <end position="1802"/>
    </location>
</feature>
<feature type="domain" description="Voltage-dependent calcium channel alpha-1 subunit IQ" evidence="27">
    <location>
        <begin position="1719"/>
        <end position="1753"/>
    </location>
</feature>
<feature type="transmembrane region" description="Helical" evidence="26">
    <location>
        <begin position="1058"/>
        <end position="1079"/>
    </location>
</feature>
<dbReference type="FunFam" id="1.10.287.70:FF:000025">
    <property type="entry name" value="Voltage-dependent R-type calcium channel subunit alpha"/>
    <property type="match status" value="1"/>
</dbReference>
<dbReference type="GeneTree" id="ENSGT00940000156518"/>
<dbReference type="FunFam" id="1.10.287.70:FF:000023">
    <property type="entry name" value="Voltage-dependent R-type calcium channel subunit alpha"/>
    <property type="match status" value="1"/>
</dbReference>
<feature type="transmembrane region" description="Helical" evidence="26">
    <location>
        <begin position="1266"/>
        <end position="1289"/>
    </location>
</feature>
<feature type="compositionally biased region" description="Basic and acidic residues" evidence="25">
    <location>
        <begin position="1965"/>
        <end position="1975"/>
    </location>
</feature>
<feature type="transmembrane region" description="Helical" evidence="26">
    <location>
        <begin position="1019"/>
        <end position="1038"/>
    </location>
</feature>
<feature type="compositionally biased region" description="Low complexity" evidence="25">
    <location>
        <begin position="731"/>
        <end position="746"/>
    </location>
</feature>
<protein>
    <recommendedName>
        <fullName evidence="20">Voltage-dependent P/Q-type calcium channel subunit alpha-1A</fullName>
    </recommendedName>
    <alternativeName>
        <fullName evidence="21">Voltage-gated calcium channel subunit alpha Cav2.1</fullName>
    </alternativeName>
</protein>
<feature type="binding site" evidence="22">
    <location>
        <position position="214"/>
    </location>
    <ligand>
        <name>Ca(2+)</name>
        <dbReference type="ChEBI" id="CHEBI:29108"/>
    </ligand>
</feature>
<evidence type="ECO:0000256" key="5">
    <source>
        <dbReference type="ARBA" id="ARBA00022568"/>
    </source>
</evidence>
<feature type="compositionally biased region" description="Basic residues" evidence="25">
    <location>
        <begin position="747"/>
        <end position="769"/>
    </location>
</feature>
<feature type="compositionally biased region" description="Basic residues" evidence="25">
    <location>
        <begin position="2105"/>
        <end position="2137"/>
    </location>
</feature>
<feature type="transmembrane region" description="Helical" evidence="26">
    <location>
        <begin position="374"/>
        <end position="393"/>
    </location>
</feature>
<evidence type="ECO:0000256" key="19">
    <source>
        <dbReference type="ARBA" id="ARBA00037936"/>
    </source>
</evidence>
<evidence type="ECO:0000256" key="10">
    <source>
        <dbReference type="ARBA" id="ARBA00022837"/>
    </source>
</evidence>
<keyword evidence="2" id="KW-0813">Transport</keyword>
<feature type="transmembrane region" description="Helical" evidence="26">
    <location>
        <begin position="1218"/>
        <end position="1236"/>
    </location>
</feature>
<evidence type="ECO:0000313" key="28">
    <source>
        <dbReference type="Ensembl" id="ENSCCRP00000114277.1"/>
    </source>
</evidence>
<dbReference type="SMART" id="SM01062">
    <property type="entry name" value="Ca_chan_IQ"/>
    <property type="match status" value="1"/>
</dbReference>
<dbReference type="GO" id="GO:0007268">
    <property type="term" value="P:chemical synaptic transmission"/>
    <property type="evidence" value="ECO:0007669"/>
    <property type="project" value="TreeGrafter"/>
</dbReference>
<dbReference type="Ensembl" id="ENSCCRT00000197382.1">
    <property type="protein sequence ID" value="ENSCCRP00000114277.1"/>
    <property type="gene ID" value="ENSCCRG00000019503.2"/>
</dbReference>
<evidence type="ECO:0000256" key="1">
    <source>
        <dbReference type="ARBA" id="ARBA00004651"/>
    </source>
</evidence>
<dbReference type="Gene3D" id="1.20.120.350">
    <property type="entry name" value="Voltage-gated potassium channels. Chain C"/>
    <property type="match status" value="4"/>
</dbReference>
<feature type="region of interest" description="Disordered" evidence="25">
    <location>
        <begin position="702"/>
        <end position="883"/>
    </location>
</feature>
<dbReference type="FunFam" id="1.20.120.350:FF:000001">
    <property type="entry name" value="Voltage-dependent L-type calcium channel subunit alpha"/>
    <property type="match status" value="1"/>
</dbReference>
<dbReference type="Proteomes" id="UP001108240">
    <property type="component" value="Unplaced"/>
</dbReference>
<accession>A0A9J7Y229</accession>
<evidence type="ECO:0000259" key="27">
    <source>
        <dbReference type="SMART" id="SM01062"/>
    </source>
</evidence>
<keyword evidence="8 22" id="KW-0479">Metal-binding</keyword>
<dbReference type="Pfam" id="PF08763">
    <property type="entry name" value="Ca_chan_IQ"/>
    <property type="match status" value="1"/>
</dbReference>
<keyword evidence="29" id="KW-1185">Reference proteome</keyword>
<evidence type="ECO:0000256" key="26">
    <source>
        <dbReference type="SAM" id="Phobius"/>
    </source>
</evidence>
<feature type="compositionally biased region" description="Basic and acidic residues" evidence="25">
    <location>
        <begin position="2151"/>
        <end position="2165"/>
    </location>
</feature>
<feature type="compositionally biased region" description="Acidic residues" evidence="25">
    <location>
        <begin position="979"/>
        <end position="988"/>
    </location>
</feature>
<dbReference type="PRINTS" id="PR00167">
    <property type="entry name" value="CACHANNEL"/>
</dbReference>
<comment type="subcellular location">
    <subcellularLocation>
        <location evidence="1">Cell membrane</location>
        <topology evidence="1">Multi-pass membrane protein</topology>
    </subcellularLocation>
    <subcellularLocation>
        <location evidence="23">Membrane</location>
        <topology evidence="23">Multi-pass membrane protein</topology>
    </subcellularLocation>
</comment>
<feature type="transmembrane region" description="Helical" evidence="26">
    <location>
        <begin position="405"/>
        <end position="425"/>
    </location>
</feature>
<dbReference type="GO" id="GO:0098703">
    <property type="term" value="P:calcium ion import across plasma membrane"/>
    <property type="evidence" value="ECO:0007669"/>
    <property type="project" value="TreeGrafter"/>
</dbReference>
<evidence type="ECO:0000256" key="6">
    <source>
        <dbReference type="ARBA" id="ARBA00022673"/>
    </source>
</evidence>
<evidence type="ECO:0000256" key="7">
    <source>
        <dbReference type="ARBA" id="ARBA00022692"/>
    </source>
</evidence>
<feature type="region of interest" description="Disordered" evidence="25">
    <location>
        <begin position="1910"/>
        <end position="2247"/>
    </location>
</feature>
<dbReference type="GO" id="GO:0046872">
    <property type="term" value="F:metal ion binding"/>
    <property type="evidence" value="ECO:0007669"/>
    <property type="project" value="UniProtKB-KW"/>
</dbReference>
<feature type="transmembrane region" description="Helical" evidence="26">
    <location>
        <begin position="233"/>
        <end position="255"/>
    </location>
</feature>
<evidence type="ECO:0000256" key="15">
    <source>
        <dbReference type="ARBA" id="ARBA00023157"/>
    </source>
</evidence>
<feature type="compositionally biased region" description="Polar residues" evidence="25">
    <location>
        <begin position="712"/>
        <end position="722"/>
    </location>
</feature>
<feature type="transmembrane region" description="Helical" evidence="26">
    <location>
        <begin position="1153"/>
        <end position="1175"/>
    </location>
</feature>
<feature type="compositionally biased region" description="Basic and acidic residues" evidence="25">
    <location>
        <begin position="842"/>
        <end position="854"/>
    </location>
</feature>
<evidence type="ECO:0000256" key="18">
    <source>
        <dbReference type="ARBA" id="ARBA00036634"/>
    </source>
</evidence>
<keyword evidence="24" id="KW-0175">Coiled coil</keyword>
<feature type="transmembrane region" description="Helical" evidence="26">
    <location>
        <begin position="1558"/>
        <end position="1582"/>
    </location>
</feature>
<feature type="compositionally biased region" description="Basic residues" evidence="25">
    <location>
        <begin position="2178"/>
        <end position="2188"/>
    </location>
</feature>